<dbReference type="SUPFAM" id="SSF46626">
    <property type="entry name" value="Cytochrome c"/>
    <property type="match status" value="1"/>
</dbReference>
<sequence>MNKPRRYLKLGLIVVPIALINAHAAAAQAAAYSGVTNSMVLFQENCAVCHGENLEGAAQGTPLRGELRHGGSMADMIASISNGYEATGMPTWRATFTPLQIRNIAMYILETRANVDYVTSNFEVPLSIPDGEIESELHDFRLETLVDNLDPLPYSIEPLPDGRLLLTEKTKGVRIVVPDGEQSGFIRGTPQAFDDIYRLDTRLDIERGMGWLFDIVLHPNYEENGWIYLHFGDRCQDCNDLSRRSGRPVSMNKLVRGKIEDGEWIGQETIWQAEMEHYNAASDVAAGGRVAFDDAGHVYFTVGLKGGNQGIQDLSMPWGKIHRVNDDGSIPEDNPFADRDDVYRSIYTYGHRSPQGLEFDFENGELWGTEHGPRGGDEVNLLLPGRNYGWPLYSLGLDYDGTPVEYGRDLGVTFELSDIEQPVVDLTPSPAVSSFIITTTEQFPEWEGDFLVGSLKARSLFRIEIENNQFVRRETLFEGIGRIRDIGQGFNGDIYLLLEHGSGGRIVRLVPVD</sequence>
<dbReference type="GO" id="GO:0009055">
    <property type="term" value="F:electron transfer activity"/>
    <property type="evidence" value="ECO:0007669"/>
    <property type="project" value="InterPro"/>
</dbReference>
<feature type="domain" description="Cytochrome c" evidence="4">
    <location>
        <begin position="33"/>
        <end position="112"/>
    </location>
</feature>
<dbReference type="Gene3D" id="1.10.760.10">
    <property type="entry name" value="Cytochrome c-like domain"/>
    <property type="match status" value="1"/>
</dbReference>
<gene>
    <name evidence="5" type="ORF">METZ01_LOCUS22088</name>
</gene>
<dbReference type="EMBL" id="UINC01001056">
    <property type="protein sequence ID" value="SUZ69234.1"/>
    <property type="molecule type" value="Genomic_DNA"/>
</dbReference>
<dbReference type="GO" id="GO:0046872">
    <property type="term" value="F:metal ion binding"/>
    <property type="evidence" value="ECO:0007669"/>
    <property type="project" value="UniProtKB-KW"/>
</dbReference>
<dbReference type="InterPro" id="IPR009056">
    <property type="entry name" value="Cyt_c-like_dom"/>
</dbReference>
<keyword evidence="2" id="KW-0479">Metal-binding</keyword>
<reference evidence="5" key="1">
    <citation type="submission" date="2018-05" db="EMBL/GenBank/DDBJ databases">
        <authorList>
            <person name="Lanie J.A."/>
            <person name="Ng W.-L."/>
            <person name="Kazmierczak K.M."/>
            <person name="Andrzejewski T.M."/>
            <person name="Davidsen T.M."/>
            <person name="Wayne K.J."/>
            <person name="Tettelin H."/>
            <person name="Glass J.I."/>
            <person name="Rusch D."/>
            <person name="Podicherti R."/>
            <person name="Tsui H.-C.T."/>
            <person name="Winkler M.E."/>
        </authorList>
    </citation>
    <scope>NUCLEOTIDE SEQUENCE</scope>
</reference>
<dbReference type="Pfam" id="PF13442">
    <property type="entry name" value="Cytochrome_CBB3"/>
    <property type="match status" value="1"/>
</dbReference>
<keyword evidence="1" id="KW-0349">Heme</keyword>
<dbReference type="AlphaFoldDB" id="A0A381PRI6"/>
<name>A0A381PRI6_9ZZZZ</name>
<dbReference type="Pfam" id="PF07995">
    <property type="entry name" value="GSDH"/>
    <property type="match status" value="1"/>
</dbReference>
<protein>
    <recommendedName>
        <fullName evidence="4">Cytochrome c domain-containing protein</fullName>
    </recommendedName>
</protein>
<dbReference type="InterPro" id="IPR012938">
    <property type="entry name" value="Glc/Sorbosone_DH"/>
</dbReference>
<evidence type="ECO:0000256" key="2">
    <source>
        <dbReference type="ARBA" id="ARBA00022723"/>
    </source>
</evidence>
<dbReference type="PANTHER" id="PTHR19328:SF75">
    <property type="entry name" value="ALDOSE SUGAR DEHYDROGENASE YLII"/>
    <property type="match status" value="1"/>
</dbReference>
<dbReference type="GO" id="GO:0020037">
    <property type="term" value="F:heme binding"/>
    <property type="evidence" value="ECO:0007669"/>
    <property type="project" value="InterPro"/>
</dbReference>
<dbReference type="PROSITE" id="PS51007">
    <property type="entry name" value="CYTC"/>
    <property type="match status" value="1"/>
</dbReference>
<evidence type="ECO:0000259" key="4">
    <source>
        <dbReference type="PROSITE" id="PS51007"/>
    </source>
</evidence>
<organism evidence="5">
    <name type="scientific">marine metagenome</name>
    <dbReference type="NCBI Taxonomy" id="408172"/>
    <lineage>
        <taxon>unclassified sequences</taxon>
        <taxon>metagenomes</taxon>
        <taxon>ecological metagenomes</taxon>
    </lineage>
</organism>
<evidence type="ECO:0000256" key="1">
    <source>
        <dbReference type="ARBA" id="ARBA00022617"/>
    </source>
</evidence>
<dbReference type="SUPFAM" id="SSF50952">
    <property type="entry name" value="Soluble quinoprotein glucose dehydrogenase"/>
    <property type="match status" value="1"/>
</dbReference>
<evidence type="ECO:0000313" key="5">
    <source>
        <dbReference type="EMBL" id="SUZ69234.1"/>
    </source>
</evidence>
<evidence type="ECO:0000256" key="3">
    <source>
        <dbReference type="ARBA" id="ARBA00023004"/>
    </source>
</evidence>
<dbReference type="Gene3D" id="2.120.10.30">
    <property type="entry name" value="TolB, C-terminal domain"/>
    <property type="match status" value="1"/>
</dbReference>
<dbReference type="InterPro" id="IPR011041">
    <property type="entry name" value="Quinoprot_gluc/sorb_DH_b-prop"/>
</dbReference>
<dbReference type="InterPro" id="IPR036909">
    <property type="entry name" value="Cyt_c-like_dom_sf"/>
</dbReference>
<keyword evidence="3" id="KW-0408">Iron</keyword>
<dbReference type="InterPro" id="IPR011042">
    <property type="entry name" value="6-blade_b-propeller_TolB-like"/>
</dbReference>
<proteinExistence type="predicted"/>
<dbReference type="PANTHER" id="PTHR19328">
    <property type="entry name" value="HEDGEHOG-INTERACTING PROTEIN"/>
    <property type="match status" value="1"/>
</dbReference>
<accession>A0A381PRI6</accession>